<organism evidence="7 8">
    <name type="scientific">Candidatus Nephthysia bennettiae</name>
    <dbReference type="NCBI Taxonomy" id="3127016"/>
    <lineage>
        <taxon>Bacteria</taxon>
        <taxon>Bacillati</taxon>
        <taxon>Candidatus Dormiibacterota</taxon>
        <taxon>Candidatus Dormibacteria</taxon>
        <taxon>Candidatus Dormibacterales</taxon>
        <taxon>Candidatus Dormibacteraceae</taxon>
        <taxon>Candidatus Nephthysia</taxon>
    </lineage>
</organism>
<keyword evidence="2" id="KW-0805">Transcription regulation</keyword>
<dbReference type="AlphaFoldDB" id="A0A934N9P8"/>
<evidence type="ECO:0000256" key="3">
    <source>
        <dbReference type="ARBA" id="ARBA00023082"/>
    </source>
</evidence>
<dbReference type="SUPFAM" id="SSF88946">
    <property type="entry name" value="Sigma2 domain of RNA polymerase sigma factors"/>
    <property type="match status" value="1"/>
</dbReference>
<evidence type="ECO:0000313" key="7">
    <source>
        <dbReference type="EMBL" id="MBJ7599238.1"/>
    </source>
</evidence>
<protein>
    <submittedName>
        <fullName evidence="7">Sigma-70 family RNA polymerase sigma factor</fullName>
    </submittedName>
</protein>
<name>A0A934N9P8_9BACT</name>
<dbReference type="InterPro" id="IPR013324">
    <property type="entry name" value="RNA_pol_sigma_r3/r4-like"/>
</dbReference>
<dbReference type="GO" id="GO:0016987">
    <property type="term" value="F:sigma factor activity"/>
    <property type="evidence" value="ECO:0007669"/>
    <property type="project" value="UniProtKB-KW"/>
</dbReference>
<comment type="similarity">
    <text evidence="1">Belongs to the sigma-70 factor family. ECF subfamily.</text>
</comment>
<evidence type="ECO:0000259" key="6">
    <source>
        <dbReference type="Pfam" id="PF08281"/>
    </source>
</evidence>
<dbReference type="InterPro" id="IPR039425">
    <property type="entry name" value="RNA_pol_sigma-70-like"/>
</dbReference>
<dbReference type="InterPro" id="IPR036388">
    <property type="entry name" value="WH-like_DNA-bd_sf"/>
</dbReference>
<proteinExistence type="inferred from homology"/>
<evidence type="ECO:0000256" key="1">
    <source>
        <dbReference type="ARBA" id="ARBA00010641"/>
    </source>
</evidence>
<dbReference type="InterPro" id="IPR013325">
    <property type="entry name" value="RNA_pol_sigma_r2"/>
</dbReference>
<dbReference type="InterPro" id="IPR007627">
    <property type="entry name" value="RNA_pol_sigma70_r2"/>
</dbReference>
<keyword evidence="8" id="KW-1185">Reference proteome</keyword>
<dbReference type="NCBIfam" id="TIGR02937">
    <property type="entry name" value="sigma70-ECF"/>
    <property type="match status" value="1"/>
</dbReference>
<dbReference type="Proteomes" id="UP000612893">
    <property type="component" value="Unassembled WGS sequence"/>
</dbReference>
<dbReference type="RefSeq" id="WP_338202732.1">
    <property type="nucleotide sequence ID" value="NZ_JAEKNR010000145.1"/>
</dbReference>
<evidence type="ECO:0000313" key="8">
    <source>
        <dbReference type="Proteomes" id="UP000612893"/>
    </source>
</evidence>
<dbReference type="EMBL" id="JAEKNR010000145">
    <property type="protein sequence ID" value="MBJ7599238.1"/>
    <property type="molecule type" value="Genomic_DNA"/>
</dbReference>
<evidence type="ECO:0000256" key="2">
    <source>
        <dbReference type="ARBA" id="ARBA00023015"/>
    </source>
</evidence>
<evidence type="ECO:0000256" key="4">
    <source>
        <dbReference type="ARBA" id="ARBA00023163"/>
    </source>
</evidence>
<dbReference type="SUPFAM" id="SSF88659">
    <property type="entry name" value="Sigma3 and sigma4 domains of RNA polymerase sigma factors"/>
    <property type="match status" value="1"/>
</dbReference>
<dbReference type="Gene3D" id="1.10.10.10">
    <property type="entry name" value="Winged helix-like DNA-binding domain superfamily/Winged helix DNA-binding domain"/>
    <property type="match status" value="1"/>
</dbReference>
<dbReference type="PANTHER" id="PTHR43133:SF57">
    <property type="entry name" value="RNA POLYMERASE SIGMA-70 FACTOR"/>
    <property type="match status" value="1"/>
</dbReference>
<keyword evidence="4" id="KW-0804">Transcription</keyword>
<dbReference type="InterPro" id="IPR013249">
    <property type="entry name" value="RNA_pol_sigma70_r4_t2"/>
</dbReference>
<comment type="caution">
    <text evidence="7">The sequence shown here is derived from an EMBL/GenBank/DDBJ whole genome shotgun (WGS) entry which is preliminary data.</text>
</comment>
<dbReference type="InterPro" id="IPR014284">
    <property type="entry name" value="RNA_pol_sigma-70_dom"/>
</dbReference>
<keyword evidence="3" id="KW-0731">Sigma factor</keyword>
<dbReference type="PANTHER" id="PTHR43133">
    <property type="entry name" value="RNA POLYMERASE ECF-TYPE SIGMA FACTO"/>
    <property type="match status" value="1"/>
</dbReference>
<sequence length="189" mass="21735">MSSLQPREDERGLVERAKQDPAAFGELYDRHFLQIYRFVYSRVRDQTVAEDVTSEVFVKALRSIGRYQDTGRPFSAWLYQISVNAVNDRFRASRTFEDIEEQRDLTAGGPSLEELAAQRDELRRIWSVVETLPKQQRMAMVLKFQEDMKIEDIAQVMGKTPGAVKLLIHRGVSRVRESVGQLAPEGETE</sequence>
<gene>
    <name evidence="7" type="ORF">JF922_14335</name>
</gene>
<dbReference type="Gene3D" id="1.10.1740.10">
    <property type="match status" value="1"/>
</dbReference>
<dbReference type="Pfam" id="PF08281">
    <property type="entry name" value="Sigma70_r4_2"/>
    <property type="match status" value="1"/>
</dbReference>
<accession>A0A934N9P8</accession>
<dbReference type="Pfam" id="PF04542">
    <property type="entry name" value="Sigma70_r2"/>
    <property type="match status" value="1"/>
</dbReference>
<feature type="domain" description="RNA polymerase sigma factor 70 region 4 type 2" evidence="6">
    <location>
        <begin position="123"/>
        <end position="173"/>
    </location>
</feature>
<evidence type="ECO:0000259" key="5">
    <source>
        <dbReference type="Pfam" id="PF04542"/>
    </source>
</evidence>
<feature type="domain" description="RNA polymerase sigma-70 region 2" evidence="5">
    <location>
        <begin position="27"/>
        <end position="94"/>
    </location>
</feature>
<reference evidence="7" key="1">
    <citation type="submission" date="2020-10" db="EMBL/GenBank/DDBJ databases">
        <title>Ca. Dormibacterota MAGs.</title>
        <authorList>
            <person name="Montgomery K."/>
        </authorList>
    </citation>
    <scope>NUCLEOTIDE SEQUENCE [LARGE SCALE GENOMIC DNA]</scope>
    <source>
        <strain evidence="7">SC8812_S17_10</strain>
    </source>
</reference>